<dbReference type="EMBL" id="BAABLM010000001">
    <property type="protein sequence ID" value="GAA4667035.1"/>
    <property type="molecule type" value="Genomic_DNA"/>
</dbReference>
<dbReference type="InterPro" id="IPR050266">
    <property type="entry name" value="AB_hydrolase_sf"/>
</dbReference>
<gene>
    <name evidence="2" type="ORF">GCM10025780_06350</name>
</gene>
<keyword evidence="2" id="KW-0378">Hydrolase</keyword>
<dbReference type="InterPro" id="IPR000073">
    <property type="entry name" value="AB_hydrolase_1"/>
</dbReference>
<dbReference type="RefSeq" id="WP_345373104.1">
    <property type="nucleotide sequence ID" value="NZ_BAABLM010000001.1"/>
</dbReference>
<keyword evidence="3" id="KW-1185">Reference proteome</keyword>
<dbReference type="PANTHER" id="PTHR43798:SF5">
    <property type="entry name" value="MONOACYLGLYCEROL LIPASE ABHD6"/>
    <property type="match status" value="1"/>
</dbReference>
<organism evidence="2 3">
    <name type="scientific">Frondihabitans cladoniiphilus</name>
    <dbReference type="NCBI Taxonomy" id="715785"/>
    <lineage>
        <taxon>Bacteria</taxon>
        <taxon>Bacillati</taxon>
        <taxon>Actinomycetota</taxon>
        <taxon>Actinomycetes</taxon>
        <taxon>Micrococcales</taxon>
        <taxon>Microbacteriaceae</taxon>
        <taxon>Frondihabitans</taxon>
    </lineage>
</organism>
<dbReference type="PANTHER" id="PTHR43798">
    <property type="entry name" value="MONOACYLGLYCEROL LIPASE"/>
    <property type="match status" value="1"/>
</dbReference>
<evidence type="ECO:0000313" key="2">
    <source>
        <dbReference type="EMBL" id="GAA4667035.1"/>
    </source>
</evidence>
<accession>A0ABP8VN12</accession>
<dbReference type="InterPro" id="IPR029058">
    <property type="entry name" value="AB_hydrolase_fold"/>
</dbReference>
<proteinExistence type="predicted"/>
<evidence type="ECO:0000259" key="1">
    <source>
        <dbReference type="Pfam" id="PF00561"/>
    </source>
</evidence>
<dbReference type="SUPFAM" id="SSF53474">
    <property type="entry name" value="alpha/beta-Hydrolases"/>
    <property type="match status" value="1"/>
</dbReference>
<dbReference type="Pfam" id="PF00561">
    <property type="entry name" value="Abhydrolase_1"/>
    <property type="match status" value="1"/>
</dbReference>
<comment type="caution">
    <text evidence="2">The sequence shown here is derived from an EMBL/GenBank/DDBJ whole genome shotgun (WGS) entry which is preliminary data.</text>
</comment>
<name>A0ABP8VN12_9MICO</name>
<feature type="domain" description="AB hydrolase-1" evidence="1">
    <location>
        <begin position="49"/>
        <end position="275"/>
    </location>
</feature>
<reference evidence="3" key="1">
    <citation type="journal article" date="2019" name="Int. J. Syst. Evol. Microbiol.">
        <title>The Global Catalogue of Microorganisms (GCM) 10K type strain sequencing project: providing services to taxonomists for standard genome sequencing and annotation.</title>
        <authorList>
            <consortium name="The Broad Institute Genomics Platform"/>
            <consortium name="The Broad Institute Genome Sequencing Center for Infectious Disease"/>
            <person name="Wu L."/>
            <person name="Ma J."/>
        </authorList>
    </citation>
    <scope>NUCLEOTIDE SEQUENCE [LARGE SCALE GENOMIC DNA]</scope>
    <source>
        <strain evidence="3">JCM 18956</strain>
    </source>
</reference>
<dbReference type="Gene3D" id="3.40.50.1820">
    <property type="entry name" value="alpha/beta hydrolase"/>
    <property type="match status" value="1"/>
</dbReference>
<evidence type="ECO:0000313" key="3">
    <source>
        <dbReference type="Proteomes" id="UP001501295"/>
    </source>
</evidence>
<sequence>MADRLIQLKSGRGLGFSAAGDPIARRLVIFCHPTPGAGGFDPDPIVTDDWGVHLLSFDRPGYGVSTPLGAGDDATIEARADDLAEYVQNSEATAEDVSRADLGAVGVVGWGWGGQVALSLAARHPDLVDRVAVVGTAAPRRSKLRDGHGPALDALSMKGSSTIESTVERLAGGPWQLHDALGIEPDDPGLEFPGLASRLSRMLERSALQGELGIATDLVSAQDTAWTKELGAITAPTKLIYGTDDPVADADDGHWFASRVPGADVVQVAGAGRLAVSTVWGRILQHVAPHHGGIGEEQRDE</sequence>
<dbReference type="Proteomes" id="UP001501295">
    <property type="component" value="Unassembled WGS sequence"/>
</dbReference>
<dbReference type="GO" id="GO:0016787">
    <property type="term" value="F:hydrolase activity"/>
    <property type="evidence" value="ECO:0007669"/>
    <property type="project" value="UniProtKB-KW"/>
</dbReference>
<protein>
    <submittedName>
        <fullName evidence="2">Alpha/beta hydrolase</fullName>
    </submittedName>
</protein>